<reference evidence="2 3" key="1">
    <citation type="submission" date="2012-11" db="EMBL/GenBank/DDBJ databases">
        <title>Whole genome sequence of Acetobacter orientalis 21F-2.</title>
        <authorList>
            <person name="Azuma Y."/>
            <person name="Higashiura N."/>
            <person name="Hirakawa H."/>
            <person name="Matsushita K."/>
        </authorList>
    </citation>
    <scope>NUCLEOTIDE SEQUENCE [LARGE SCALE GENOMIC DNA]</scope>
    <source>
        <strain evidence="2 3">21F-2</strain>
    </source>
</reference>
<dbReference type="AntiFam" id="ANF00041">
    <property type="entry name" value="Antisense to RNaseP"/>
</dbReference>
<evidence type="ECO:0000313" key="2">
    <source>
        <dbReference type="EMBL" id="GAN65916.1"/>
    </source>
</evidence>
<accession>A0A6N3SSD9</accession>
<keyword evidence="3" id="KW-1185">Reference proteome</keyword>
<dbReference type="EMBL" id="BAMX01000014">
    <property type="protein sequence ID" value="GAN65916.1"/>
    <property type="molecule type" value="Genomic_DNA"/>
</dbReference>
<accession>A0A0D6NKM3</accession>
<sequence length="86" mass="9382">MVAHEWYPEGGLFSVALSLRSPSPVINRHRSSVEPGLSSPLQSKAATVQPSGGGTLRREWQQVKALYGCFARKTLAWCVWVGTLQG</sequence>
<comment type="caution">
    <text evidence="2">The sequence shown here is derived from an EMBL/GenBank/DDBJ whole genome shotgun (WGS) entry which is preliminary data.</text>
</comment>
<organism evidence="2 3">
    <name type="scientific">Acetobacter orientalis</name>
    <dbReference type="NCBI Taxonomy" id="146474"/>
    <lineage>
        <taxon>Bacteria</taxon>
        <taxon>Pseudomonadati</taxon>
        <taxon>Pseudomonadota</taxon>
        <taxon>Alphaproteobacteria</taxon>
        <taxon>Acetobacterales</taxon>
        <taxon>Acetobacteraceae</taxon>
        <taxon>Acetobacter</taxon>
    </lineage>
</organism>
<feature type="region of interest" description="Disordered" evidence="1">
    <location>
        <begin position="33"/>
        <end position="53"/>
    </location>
</feature>
<protein>
    <submittedName>
        <fullName evidence="2">Uncharacterized protein</fullName>
    </submittedName>
</protein>
<gene>
    <name evidence="2" type="ORF">Abor_014_081</name>
</gene>
<proteinExistence type="predicted"/>
<dbReference type="AlphaFoldDB" id="A0A0D6NKM3"/>
<name>A0A0D6NKM3_9PROT</name>
<feature type="compositionally biased region" description="Polar residues" evidence="1">
    <location>
        <begin position="39"/>
        <end position="50"/>
    </location>
</feature>
<evidence type="ECO:0000313" key="3">
    <source>
        <dbReference type="Proteomes" id="UP000032670"/>
    </source>
</evidence>
<dbReference type="Proteomes" id="UP000032670">
    <property type="component" value="Unassembled WGS sequence"/>
</dbReference>
<evidence type="ECO:0000256" key="1">
    <source>
        <dbReference type="SAM" id="MobiDB-lite"/>
    </source>
</evidence>